<protein>
    <submittedName>
        <fullName evidence="2">Uncharacterized protein</fullName>
    </submittedName>
</protein>
<name>A0A5S4EYE8_9ACTN</name>
<dbReference type="RefSeq" id="WP_138673033.1">
    <property type="nucleotide sequence ID" value="NZ_VCKY01000274.1"/>
</dbReference>
<accession>A0A5S4EYE8</accession>
<feature type="region of interest" description="Disordered" evidence="1">
    <location>
        <begin position="100"/>
        <end position="128"/>
    </location>
</feature>
<evidence type="ECO:0000313" key="2">
    <source>
        <dbReference type="EMBL" id="TMR08712.1"/>
    </source>
</evidence>
<feature type="region of interest" description="Disordered" evidence="1">
    <location>
        <begin position="1"/>
        <end position="32"/>
    </location>
</feature>
<dbReference type="EMBL" id="VCKY01000274">
    <property type="protein sequence ID" value="TMR08712.1"/>
    <property type="molecule type" value="Genomic_DNA"/>
</dbReference>
<reference evidence="2 3" key="1">
    <citation type="submission" date="2019-05" db="EMBL/GenBank/DDBJ databases">
        <title>Draft genome sequence of Nonomuraea turkmeniaca DSM 43926.</title>
        <authorList>
            <person name="Saricaoglu S."/>
            <person name="Isik K."/>
        </authorList>
    </citation>
    <scope>NUCLEOTIDE SEQUENCE [LARGE SCALE GENOMIC DNA]</scope>
    <source>
        <strain evidence="2 3">DSM 43926</strain>
    </source>
</reference>
<gene>
    <name evidence="2" type="ORF">ETD86_46540</name>
</gene>
<organism evidence="2 3">
    <name type="scientific">Nonomuraea turkmeniaca</name>
    <dbReference type="NCBI Taxonomy" id="103838"/>
    <lineage>
        <taxon>Bacteria</taxon>
        <taxon>Bacillati</taxon>
        <taxon>Actinomycetota</taxon>
        <taxon>Actinomycetes</taxon>
        <taxon>Streptosporangiales</taxon>
        <taxon>Streptosporangiaceae</taxon>
        <taxon>Nonomuraea</taxon>
    </lineage>
</organism>
<comment type="caution">
    <text evidence="2">The sequence shown here is derived from an EMBL/GenBank/DDBJ whole genome shotgun (WGS) entry which is preliminary data.</text>
</comment>
<keyword evidence="3" id="KW-1185">Reference proteome</keyword>
<dbReference type="AlphaFoldDB" id="A0A5S4EYE8"/>
<sequence>MTSKHRVLAWSQPAAAPLQNTEPDRRPDSGLGQVTFKPSGAMLVPPAPRDHVGHHAIVAPRIRSRTAVSVVETAGHVRSDTLRVQGQPADKHRAVRHLTVDRQQGERADDDAQLADWHAGRSAVHPGQ</sequence>
<dbReference type="Proteomes" id="UP000309128">
    <property type="component" value="Unassembled WGS sequence"/>
</dbReference>
<evidence type="ECO:0000313" key="3">
    <source>
        <dbReference type="Proteomes" id="UP000309128"/>
    </source>
</evidence>
<proteinExistence type="predicted"/>
<evidence type="ECO:0000256" key="1">
    <source>
        <dbReference type="SAM" id="MobiDB-lite"/>
    </source>
</evidence>